<protein>
    <submittedName>
        <fullName evidence="2">Uncharacterized protein</fullName>
    </submittedName>
</protein>
<keyword evidence="1" id="KW-0732">Signal</keyword>
<proteinExistence type="predicted"/>
<reference evidence="2 3" key="1">
    <citation type="submission" date="2024-05" db="EMBL/GenBank/DDBJ databases">
        <title>Microbispora sp.ZYX-F-249.</title>
        <authorList>
            <person name="Xie H."/>
        </authorList>
    </citation>
    <scope>NUCLEOTIDE SEQUENCE [LARGE SCALE GENOMIC DNA]</scope>
    <source>
        <strain evidence="2 3">ZYX-F-249</strain>
    </source>
</reference>
<dbReference type="PROSITE" id="PS51257">
    <property type="entry name" value="PROKAR_LIPOPROTEIN"/>
    <property type="match status" value="1"/>
</dbReference>
<feature type="signal peptide" evidence="1">
    <location>
        <begin position="1"/>
        <end position="28"/>
    </location>
</feature>
<accession>A0ABV0AT39</accession>
<name>A0ABV0AT39_9ACTN</name>
<dbReference type="RefSeq" id="WP_346228390.1">
    <property type="nucleotide sequence ID" value="NZ_JBDJAW010000023.1"/>
</dbReference>
<evidence type="ECO:0000256" key="1">
    <source>
        <dbReference type="SAM" id="SignalP"/>
    </source>
</evidence>
<comment type="caution">
    <text evidence="2">The sequence shown here is derived from an EMBL/GenBank/DDBJ whole genome shotgun (WGS) entry which is preliminary data.</text>
</comment>
<feature type="chain" id="PRO_5046199100" evidence="1">
    <location>
        <begin position="29"/>
        <end position="155"/>
    </location>
</feature>
<evidence type="ECO:0000313" key="3">
    <source>
        <dbReference type="Proteomes" id="UP001447516"/>
    </source>
</evidence>
<keyword evidence="3" id="KW-1185">Reference proteome</keyword>
<sequence length="155" mass="16869">MPKFKNVLAGLALGTAIAGGAIAMSATAASAGCGDGFFGLGGMPPQNNFVPIGLGNNNNNCGNGFNNNCDNNNWCNNNQNNNFWNNQSFWNQSAFCDNLDSDSNFAIVGPCATIAFSDKTNRESNWFNNGWFQNNNWWNNNNCNNWNNGNNNFCN</sequence>
<dbReference type="Proteomes" id="UP001447516">
    <property type="component" value="Unassembled WGS sequence"/>
</dbReference>
<dbReference type="EMBL" id="JBDJAW010000023">
    <property type="protein sequence ID" value="MEN3538450.1"/>
    <property type="molecule type" value="Genomic_DNA"/>
</dbReference>
<evidence type="ECO:0000313" key="2">
    <source>
        <dbReference type="EMBL" id="MEN3538450.1"/>
    </source>
</evidence>
<organism evidence="2 3">
    <name type="scientific">Microbispora maris</name>
    <dbReference type="NCBI Taxonomy" id="3144104"/>
    <lineage>
        <taxon>Bacteria</taxon>
        <taxon>Bacillati</taxon>
        <taxon>Actinomycetota</taxon>
        <taxon>Actinomycetes</taxon>
        <taxon>Streptosporangiales</taxon>
        <taxon>Streptosporangiaceae</taxon>
        <taxon>Microbispora</taxon>
    </lineage>
</organism>
<gene>
    <name evidence="2" type="ORF">AAH991_25285</name>
</gene>